<gene>
    <name evidence="2" type="ORF">IAA45_05690</name>
</gene>
<evidence type="ECO:0000259" key="1">
    <source>
        <dbReference type="Pfam" id="PF00109"/>
    </source>
</evidence>
<dbReference type="InterPro" id="IPR014030">
    <property type="entry name" value="Ketoacyl_synth_N"/>
</dbReference>
<dbReference type="Gene3D" id="3.40.47.10">
    <property type="match status" value="2"/>
</dbReference>
<accession>A0A9D1WHD2</accession>
<dbReference type="InterPro" id="IPR016039">
    <property type="entry name" value="Thiolase-like"/>
</dbReference>
<evidence type="ECO:0000313" key="3">
    <source>
        <dbReference type="Proteomes" id="UP000886817"/>
    </source>
</evidence>
<protein>
    <recommendedName>
        <fullName evidence="1">Beta-ketoacyl synthase-like N-terminal domain-containing protein</fullName>
    </recommendedName>
</protein>
<dbReference type="GO" id="GO:0016746">
    <property type="term" value="F:acyltransferase activity"/>
    <property type="evidence" value="ECO:0007669"/>
    <property type="project" value="InterPro"/>
</dbReference>
<reference evidence="2" key="1">
    <citation type="journal article" date="2021" name="PeerJ">
        <title>Extensive microbial diversity within the chicken gut microbiome revealed by metagenomics and culture.</title>
        <authorList>
            <person name="Gilroy R."/>
            <person name="Ravi A."/>
            <person name="Getino M."/>
            <person name="Pursley I."/>
            <person name="Horton D.L."/>
            <person name="Alikhan N.F."/>
            <person name="Baker D."/>
            <person name="Gharbi K."/>
            <person name="Hall N."/>
            <person name="Watson M."/>
            <person name="Adriaenssens E.M."/>
            <person name="Foster-Nyarko E."/>
            <person name="Jarju S."/>
            <person name="Secka A."/>
            <person name="Antonio M."/>
            <person name="Oren A."/>
            <person name="Chaudhuri R.R."/>
            <person name="La Ragione R."/>
            <person name="Hildebrand F."/>
            <person name="Pallen M.J."/>
        </authorList>
    </citation>
    <scope>NUCLEOTIDE SEQUENCE</scope>
    <source>
        <strain evidence="2">ChiSjej1B19-8411</strain>
    </source>
</reference>
<feature type="domain" description="Beta-ketoacyl synthase-like N-terminal" evidence="1">
    <location>
        <begin position="47"/>
        <end position="170"/>
    </location>
</feature>
<evidence type="ECO:0000313" key="2">
    <source>
        <dbReference type="EMBL" id="HIX59191.1"/>
    </source>
</evidence>
<dbReference type="AlphaFoldDB" id="A0A9D1WHD2"/>
<comment type="caution">
    <text evidence="2">The sequence shown here is derived from an EMBL/GenBank/DDBJ whole genome shotgun (WGS) entry which is preliminary data.</text>
</comment>
<dbReference type="Proteomes" id="UP000886817">
    <property type="component" value="Unassembled WGS sequence"/>
</dbReference>
<name>A0A9D1WHD2_9FIRM</name>
<sequence>MKKIRISGIGLVSQAGITTEALWERLCSKETAVRQTEEIPFKPAYPASRLRRINRYCKMALYASAETWKDGNISEEMDAFDRGTIFTTGYGSMAAQVKFYREVAKGEPDFCSPTVFTGTVPNSCVGTVCMFLNCKGASTMLSGGNHLEYSSLLLQNGQAEVILAGAVEEYTKELFEDLAAEPVNRNVPLSEGCVVFALEAEETSDLSAGGEGNLRPEESRSYCFLERTGTTGLPGTPFLKTVDREEAAGRMRELLADYVSDGPDLVLGAMNGSDFDPVEEQVLKELFGEDRIGGSVKMLTGETLGCGFSMNVAAGALCLRHGFVPAALSGRGEDTAVKKILVTGYDSAENYMCALLVR</sequence>
<reference evidence="2" key="2">
    <citation type="submission" date="2021-04" db="EMBL/GenBank/DDBJ databases">
        <authorList>
            <person name="Gilroy R."/>
        </authorList>
    </citation>
    <scope>NUCLEOTIDE SEQUENCE</scope>
    <source>
        <strain evidence="2">ChiSjej1B19-8411</strain>
    </source>
</reference>
<dbReference type="Pfam" id="PF00109">
    <property type="entry name" value="ketoacyl-synt"/>
    <property type="match status" value="1"/>
</dbReference>
<dbReference type="SUPFAM" id="SSF53901">
    <property type="entry name" value="Thiolase-like"/>
    <property type="match status" value="2"/>
</dbReference>
<organism evidence="2 3">
    <name type="scientific">Candidatus Blautia gallistercoris</name>
    <dbReference type="NCBI Taxonomy" id="2838490"/>
    <lineage>
        <taxon>Bacteria</taxon>
        <taxon>Bacillati</taxon>
        <taxon>Bacillota</taxon>
        <taxon>Clostridia</taxon>
        <taxon>Lachnospirales</taxon>
        <taxon>Lachnospiraceae</taxon>
        <taxon>Blautia</taxon>
    </lineage>
</organism>
<dbReference type="EMBL" id="DXEX01000130">
    <property type="protein sequence ID" value="HIX59191.1"/>
    <property type="molecule type" value="Genomic_DNA"/>
</dbReference>
<proteinExistence type="predicted"/>